<accession>A0A9Q4CN03</accession>
<comment type="caution">
    <text evidence="1">The sequence shown here is derived from an EMBL/GenBank/DDBJ whole genome shotgun (WGS) entry which is preliminary data.</text>
</comment>
<protein>
    <submittedName>
        <fullName evidence="1">Uncharacterized protein</fullName>
    </submittedName>
</protein>
<organism evidence="1 2">
    <name type="scientific">Morganella morganii</name>
    <name type="common">Proteus morganii</name>
    <dbReference type="NCBI Taxonomy" id="582"/>
    <lineage>
        <taxon>Bacteria</taxon>
        <taxon>Pseudomonadati</taxon>
        <taxon>Pseudomonadota</taxon>
        <taxon>Gammaproteobacteria</taxon>
        <taxon>Enterobacterales</taxon>
        <taxon>Morganellaceae</taxon>
        <taxon>Morganella</taxon>
    </lineage>
</organism>
<dbReference type="AlphaFoldDB" id="A0A9Q4CN03"/>
<gene>
    <name evidence="1" type="ORF">N0392_00740</name>
</gene>
<proteinExistence type="predicted"/>
<evidence type="ECO:0000313" key="2">
    <source>
        <dbReference type="Proteomes" id="UP001076655"/>
    </source>
</evidence>
<dbReference type="EMBL" id="JAPNMI010000001">
    <property type="protein sequence ID" value="MCY0788213.1"/>
    <property type="molecule type" value="Genomic_DNA"/>
</dbReference>
<reference evidence="1" key="1">
    <citation type="submission" date="2022-08" db="EMBL/GenBank/DDBJ databases">
        <authorList>
            <person name="Dale J.L."/>
        </authorList>
    </citation>
    <scope>NUCLEOTIDE SEQUENCE</scope>
    <source>
        <strain evidence="1">2022EL-00758</strain>
    </source>
</reference>
<sequence>MILDKKPASTPGRKNPLFCDFLLAKPGKILLPFHSYPQKKALAILNYAEI</sequence>
<evidence type="ECO:0000313" key="1">
    <source>
        <dbReference type="EMBL" id="MCY0788213.1"/>
    </source>
</evidence>
<name>A0A9Q4CN03_MORMO</name>
<dbReference type="RefSeq" id="WP_155402962.1">
    <property type="nucleotide sequence ID" value="NZ_BRRE01000001.1"/>
</dbReference>
<dbReference type="Proteomes" id="UP001076655">
    <property type="component" value="Unassembled WGS sequence"/>
</dbReference>